<evidence type="ECO:0000313" key="2">
    <source>
        <dbReference type="EMBL" id="TDW24172.1"/>
    </source>
</evidence>
<keyword evidence="3" id="KW-1185">Reference proteome</keyword>
<dbReference type="EMBL" id="SODF01000001">
    <property type="protein sequence ID" value="TDW24172.1"/>
    <property type="molecule type" value="Genomic_DNA"/>
</dbReference>
<dbReference type="AlphaFoldDB" id="A0A4R8A188"/>
<accession>A0A4R8A188</accession>
<dbReference type="Proteomes" id="UP000295447">
    <property type="component" value="Unassembled WGS sequence"/>
</dbReference>
<organism evidence="2 3">
    <name type="scientific">Kribbella kalugense</name>
    <dbReference type="NCBI Taxonomy" id="2512221"/>
    <lineage>
        <taxon>Bacteria</taxon>
        <taxon>Bacillati</taxon>
        <taxon>Actinomycetota</taxon>
        <taxon>Actinomycetes</taxon>
        <taxon>Propionibacteriales</taxon>
        <taxon>Kribbellaceae</taxon>
        <taxon>Kribbella</taxon>
    </lineage>
</organism>
<comment type="caution">
    <text evidence="2">The sequence shown here is derived from an EMBL/GenBank/DDBJ whole genome shotgun (WGS) entry which is preliminary data.</text>
</comment>
<evidence type="ECO:0000256" key="1">
    <source>
        <dbReference type="SAM" id="MobiDB-lite"/>
    </source>
</evidence>
<gene>
    <name evidence="2" type="ORF">EV650_3038</name>
</gene>
<proteinExistence type="predicted"/>
<sequence length="50" mass="5191">MLAVGTNLGRSGSDLNPEYEVRSPGFRHNDGPVGDGPGLSNSDNGCRFGL</sequence>
<name>A0A4R8A188_9ACTN</name>
<protein>
    <submittedName>
        <fullName evidence="2">Uncharacterized protein</fullName>
    </submittedName>
</protein>
<feature type="region of interest" description="Disordered" evidence="1">
    <location>
        <begin position="1"/>
        <end position="50"/>
    </location>
</feature>
<evidence type="ECO:0000313" key="3">
    <source>
        <dbReference type="Proteomes" id="UP000295447"/>
    </source>
</evidence>
<reference evidence="2 3" key="1">
    <citation type="submission" date="2019-03" db="EMBL/GenBank/DDBJ databases">
        <title>Genomic Encyclopedia of Type Strains, Phase III (KMG-III): the genomes of soil and plant-associated and newly described type strains.</title>
        <authorList>
            <person name="Whitman W."/>
        </authorList>
    </citation>
    <scope>NUCLEOTIDE SEQUENCE [LARGE SCALE GENOMIC DNA]</scope>
    <source>
        <strain evidence="2 3">VKM Ac-2570</strain>
    </source>
</reference>